<gene>
    <name evidence="1" type="ORF">NIES37_39620</name>
</gene>
<keyword evidence="2" id="KW-1185">Reference proteome</keyword>
<dbReference type="Proteomes" id="UP000218785">
    <property type="component" value="Chromosome"/>
</dbReference>
<organism evidence="1 2">
    <name type="scientific">Tolypothrix tenuis PCC 7101</name>
    <dbReference type="NCBI Taxonomy" id="231146"/>
    <lineage>
        <taxon>Bacteria</taxon>
        <taxon>Bacillati</taxon>
        <taxon>Cyanobacteriota</taxon>
        <taxon>Cyanophyceae</taxon>
        <taxon>Nostocales</taxon>
        <taxon>Tolypothrichaceae</taxon>
        <taxon>Tolypothrix</taxon>
    </lineage>
</organism>
<proteinExistence type="predicted"/>
<dbReference type="AlphaFoldDB" id="A0A1Z4N2M8"/>
<dbReference type="EMBL" id="AP018248">
    <property type="protein sequence ID" value="BAY99979.1"/>
    <property type="molecule type" value="Genomic_DNA"/>
</dbReference>
<evidence type="ECO:0000313" key="2">
    <source>
        <dbReference type="Proteomes" id="UP000218785"/>
    </source>
</evidence>
<dbReference type="RefSeq" id="WP_096578514.1">
    <property type="nucleotide sequence ID" value="NZ_CAWNJS010000001.1"/>
</dbReference>
<name>A0A1Z4N2M8_9CYAN</name>
<dbReference type="KEGG" id="ttq:NIES37_39620"/>
<reference evidence="1 2" key="1">
    <citation type="submission" date="2017-06" db="EMBL/GenBank/DDBJ databases">
        <title>Genome sequencing of cyanobaciteial culture collection at National Institute for Environmental Studies (NIES).</title>
        <authorList>
            <person name="Hirose Y."/>
            <person name="Shimura Y."/>
            <person name="Fujisawa T."/>
            <person name="Nakamura Y."/>
            <person name="Kawachi M."/>
        </authorList>
    </citation>
    <scope>NUCLEOTIDE SEQUENCE [LARGE SCALE GENOMIC DNA]</scope>
    <source>
        <strain evidence="1 2">NIES-37</strain>
    </source>
</reference>
<accession>A0A1Z4N2M8</accession>
<evidence type="ECO:0000313" key="1">
    <source>
        <dbReference type="EMBL" id="BAY99979.1"/>
    </source>
</evidence>
<sequence>MSKQIDFRWRYQPRKQMDMQLMEYIQDNQITSKTEMILLALRSFWLPYAIAEDSLSQERIRRVARASVQALRKQIKEILELAGLEDTSLDVQSQLTQLRPLQVAKVIATHGANTSIDELRTHAGNHSYDDTGLSNFL</sequence>
<protein>
    <submittedName>
        <fullName evidence="1">Uncharacterized protein</fullName>
    </submittedName>
</protein>